<evidence type="ECO:0000256" key="1">
    <source>
        <dbReference type="ARBA" id="ARBA00023002"/>
    </source>
</evidence>
<dbReference type="EMBL" id="SJDU01000079">
    <property type="protein sequence ID" value="TKZ35595.1"/>
    <property type="molecule type" value="Genomic_DNA"/>
</dbReference>
<sequence>MLYKKLGKTNIEVSAIGLGCMGMSASYGFPDDKESHAVLEKAIELGINFFDTADIYGNGVNEELISKVLTRHRDKVIIASKFGFRVNDKGENYLDASPKWLKIAIENSLKRLKTETIDLYYVHRLDKNVPVEETIGAMSDLVKEGRIKYIGLSECSAEDLKKANLICEITALQSEYSIMMRDVEKEILPLTKELGISFIPFAPLGRGIITNKFDIKTVPQNDFRIRLPRYQGEHLENNLNLAKEFEEYAKSKNTTASALALAWVIARADNIIPIPGTKKIKYLEENIKAVDLKITEDDFKQIDNILNKYPNIGERYSSRENSFLKK</sequence>
<proteinExistence type="predicted"/>
<dbReference type="RefSeq" id="WP_137997928.1">
    <property type="nucleotide sequence ID" value="NZ_SJDU01000079.1"/>
</dbReference>
<dbReference type="InterPro" id="IPR050791">
    <property type="entry name" value="Aldo-Keto_reductase"/>
</dbReference>
<comment type="caution">
    <text evidence="3">The sequence shown here is derived from an EMBL/GenBank/DDBJ whole genome shotgun (WGS) entry which is preliminary data.</text>
</comment>
<dbReference type="Proteomes" id="UP000310168">
    <property type="component" value="Unassembled WGS sequence"/>
</dbReference>
<dbReference type="InterPro" id="IPR020471">
    <property type="entry name" value="AKR"/>
</dbReference>
<dbReference type="Pfam" id="PF00248">
    <property type="entry name" value="Aldo_ket_red"/>
    <property type="match status" value="1"/>
</dbReference>
<keyword evidence="4" id="KW-1185">Reference proteome</keyword>
<dbReference type="PANTHER" id="PTHR43625">
    <property type="entry name" value="AFLATOXIN B1 ALDEHYDE REDUCTASE"/>
    <property type="match status" value="1"/>
</dbReference>
<name>A0ABY2TS76_9SPIR</name>
<organism evidence="3 4">
    <name type="scientific">Brachyspira catarrhinii</name>
    <dbReference type="NCBI Taxonomy" id="2528966"/>
    <lineage>
        <taxon>Bacteria</taxon>
        <taxon>Pseudomonadati</taxon>
        <taxon>Spirochaetota</taxon>
        <taxon>Spirochaetia</taxon>
        <taxon>Brachyspirales</taxon>
        <taxon>Brachyspiraceae</taxon>
        <taxon>Brachyspira</taxon>
    </lineage>
</organism>
<dbReference type="SUPFAM" id="SSF51430">
    <property type="entry name" value="NAD(P)-linked oxidoreductase"/>
    <property type="match status" value="1"/>
</dbReference>
<dbReference type="PRINTS" id="PR00069">
    <property type="entry name" value="ALDKETRDTASE"/>
</dbReference>
<evidence type="ECO:0000313" key="3">
    <source>
        <dbReference type="EMBL" id="TKZ35595.1"/>
    </source>
</evidence>
<gene>
    <name evidence="3" type="ORF">EZH24_04515</name>
</gene>
<dbReference type="InterPro" id="IPR036812">
    <property type="entry name" value="NAD(P)_OxRdtase_dom_sf"/>
</dbReference>
<dbReference type="CDD" id="cd19076">
    <property type="entry name" value="AKR_AKR13A_13D"/>
    <property type="match status" value="1"/>
</dbReference>
<evidence type="ECO:0000259" key="2">
    <source>
        <dbReference type="Pfam" id="PF00248"/>
    </source>
</evidence>
<evidence type="ECO:0000313" key="4">
    <source>
        <dbReference type="Proteomes" id="UP000310168"/>
    </source>
</evidence>
<feature type="domain" description="NADP-dependent oxidoreductase" evidence="2">
    <location>
        <begin position="15"/>
        <end position="306"/>
    </location>
</feature>
<keyword evidence="1" id="KW-0560">Oxidoreductase</keyword>
<dbReference type="PANTHER" id="PTHR43625:SF40">
    <property type="entry name" value="ALDO-KETO REDUCTASE YAKC [NADP(+)]"/>
    <property type="match status" value="1"/>
</dbReference>
<dbReference type="Gene3D" id="3.20.20.100">
    <property type="entry name" value="NADP-dependent oxidoreductase domain"/>
    <property type="match status" value="1"/>
</dbReference>
<dbReference type="InterPro" id="IPR023210">
    <property type="entry name" value="NADP_OxRdtase_dom"/>
</dbReference>
<reference evidence="3 4" key="1">
    <citation type="journal article" date="2019" name="Anaerobe">
        <title>Brachyspira catarrhinii sp. nov., an anaerobic intestinal spirochaete isolated from vervet monkeys may have been misidentified as Brachyspira aalborgi in previous studies.</title>
        <authorList>
            <person name="Phillips N.D."/>
            <person name="La T."/>
            <person name="Hampson D.J."/>
        </authorList>
    </citation>
    <scope>NUCLEOTIDE SEQUENCE [LARGE SCALE GENOMIC DNA]</scope>
    <source>
        <strain evidence="3 4">Z12</strain>
    </source>
</reference>
<accession>A0ABY2TS76</accession>
<protein>
    <submittedName>
        <fullName evidence="3">Aldo/keto reductase</fullName>
    </submittedName>
</protein>